<dbReference type="Proteomes" id="UP000243515">
    <property type="component" value="Unassembled WGS sequence"/>
</dbReference>
<dbReference type="PANTHER" id="PTHR12428">
    <property type="entry name" value="OXA1"/>
    <property type="match status" value="1"/>
</dbReference>
<evidence type="ECO:0000313" key="6">
    <source>
        <dbReference type="EMBL" id="OXV08395.1"/>
    </source>
</evidence>
<keyword evidence="7" id="KW-1185">Reference proteome</keyword>
<evidence type="ECO:0000256" key="1">
    <source>
        <dbReference type="ARBA" id="ARBA00004141"/>
    </source>
</evidence>
<dbReference type="EMBL" id="NPHW01004135">
    <property type="protein sequence ID" value="OXV08395.1"/>
    <property type="molecule type" value="Genomic_DNA"/>
</dbReference>
<evidence type="ECO:0000256" key="2">
    <source>
        <dbReference type="ARBA" id="ARBA00009877"/>
    </source>
</evidence>
<evidence type="ECO:0000313" key="7">
    <source>
        <dbReference type="Proteomes" id="UP000243515"/>
    </source>
</evidence>
<gene>
    <name evidence="6" type="ORF">Egran_03840</name>
</gene>
<dbReference type="GO" id="GO:0032977">
    <property type="term" value="F:membrane insertase activity"/>
    <property type="evidence" value="ECO:0007669"/>
    <property type="project" value="InterPro"/>
</dbReference>
<dbReference type="GO" id="GO:0005743">
    <property type="term" value="C:mitochondrial inner membrane"/>
    <property type="evidence" value="ECO:0007669"/>
    <property type="project" value="TreeGrafter"/>
</dbReference>
<protein>
    <recommendedName>
        <fullName evidence="8">Mitochondrial export translocase Oxa2</fullName>
    </recommendedName>
</protein>
<reference evidence="6 7" key="1">
    <citation type="journal article" date="2015" name="Environ. Microbiol.">
        <title>Metagenome sequence of Elaphomyces granulatus from sporocarp tissue reveals Ascomycota ectomycorrhizal fingerprints of genome expansion and a Proteobacteria-rich microbiome.</title>
        <authorList>
            <person name="Quandt C.A."/>
            <person name="Kohler A."/>
            <person name="Hesse C.N."/>
            <person name="Sharpton T.J."/>
            <person name="Martin F."/>
            <person name="Spatafora J.W."/>
        </authorList>
    </citation>
    <scope>NUCLEOTIDE SEQUENCE [LARGE SCALE GENOMIC DNA]</scope>
    <source>
        <strain evidence="6 7">OSC145934</strain>
    </source>
</reference>
<comment type="subcellular location">
    <subcellularLocation>
        <location evidence="1">Membrane</location>
        <topology evidence="1">Multi-pass membrane protein</topology>
    </subcellularLocation>
</comment>
<dbReference type="OrthoDB" id="2148490at2759"/>
<proteinExistence type="inferred from homology"/>
<keyword evidence="3" id="KW-0812">Transmembrane</keyword>
<evidence type="ECO:0000256" key="5">
    <source>
        <dbReference type="ARBA" id="ARBA00023136"/>
    </source>
</evidence>
<accession>A0A232LW69</accession>
<comment type="caution">
    <text evidence="6">The sequence shown here is derived from an EMBL/GenBank/DDBJ whole genome shotgun (WGS) entry which is preliminary data.</text>
</comment>
<sequence>MVFAIQVIRSSRFPIALQARPASHQIRRFHPTGKSPFVSEVLHLSSDLLHGVHSVTGLPWVASIPLTAFIVRMTVALPLQVYSRIHARREGDLSPLLVSWGKHYQDKIRMRRPASGDQRLMPREARELLKHQMKERQMLLRKSWKVAPYWKPVNFLQIPVWLSLMEALRAMCGNDRGLLSYIVSLLGSSSGSTSTSYLPVEQSLASEGAFWFPNLLSGDPTGVLPLMLTLSILLNVTSGWKTVSIREISKYTSVEMLRHLVFRFLKILIQILAVNVGVSSYAYGMPAGLMVYWIASSNVATLQSLFLDKYMFARPPLKPWVKMYVGIQQRRNG</sequence>
<evidence type="ECO:0000256" key="3">
    <source>
        <dbReference type="ARBA" id="ARBA00022692"/>
    </source>
</evidence>
<dbReference type="AlphaFoldDB" id="A0A232LW69"/>
<dbReference type="GO" id="GO:0032979">
    <property type="term" value="P:protein insertion into mitochondrial inner membrane from matrix"/>
    <property type="evidence" value="ECO:0007669"/>
    <property type="project" value="TreeGrafter"/>
</dbReference>
<keyword evidence="5" id="KW-0472">Membrane</keyword>
<keyword evidence="4" id="KW-1133">Transmembrane helix</keyword>
<organism evidence="6 7">
    <name type="scientific">Elaphomyces granulatus</name>
    <dbReference type="NCBI Taxonomy" id="519963"/>
    <lineage>
        <taxon>Eukaryota</taxon>
        <taxon>Fungi</taxon>
        <taxon>Dikarya</taxon>
        <taxon>Ascomycota</taxon>
        <taxon>Pezizomycotina</taxon>
        <taxon>Eurotiomycetes</taxon>
        <taxon>Eurotiomycetidae</taxon>
        <taxon>Eurotiales</taxon>
        <taxon>Elaphomycetaceae</taxon>
        <taxon>Elaphomyces</taxon>
    </lineage>
</organism>
<dbReference type="GO" id="GO:0033617">
    <property type="term" value="P:mitochondrial respiratory chain complex IV assembly"/>
    <property type="evidence" value="ECO:0007669"/>
    <property type="project" value="TreeGrafter"/>
</dbReference>
<name>A0A232LW69_9EURO</name>
<evidence type="ECO:0008006" key="8">
    <source>
        <dbReference type="Google" id="ProtNLM"/>
    </source>
</evidence>
<dbReference type="InterPro" id="IPR001708">
    <property type="entry name" value="YidC/ALB3/OXA1/COX18"/>
</dbReference>
<comment type="similarity">
    <text evidence="2">Belongs to the OXA1/ALB3/YidC family.</text>
</comment>
<evidence type="ECO:0000256" key="4">
    <source>
        <dbReference type="ARBA" id="ARBA00022989"/>
    </source>
</evidence>
<dbReference type="PANTHER" id="PTHR12428:SF65">
    <property type="entry name" value="CYTOCHROME C OXIDASE ASSEMBLY PROTEIN COX18, MITOCHONDRIAL"/>
    <property type="match status" value="1"/>
</dbReference>